<dbReference type="Proteomes" id="UP000013827">
    <property type="component" value="Unassembled WGS sequence"/>
</dbReference>
<reference evidence="3" key="1">
    <citation type="journal article" date="2013" name="Nature">
        <title>Pan genome of the phytoplankton Emiliania underpins its global distribution.</title>
        <authorList>
            <person name="Read B.A."/>
            <person name="Kegel J."/>
            <person name="Klute M.J."/>
            <person name="Kuo A."/>
            <person name="Lefebvre S.C."/>
            <person name="Maumus F."/>
            <person name="Mayer C."/>
            <person name="Miller J."/>
            <person name="Monier A."/>
            <person name="Salamov A."/>
            <person name="Young J."/>
            <person name="Aguilar M."/>
            <person name="Claverie J.M."/>
            <person name="Frickenhaus S."/>
            <person name="Gonzalez K."/>
            <person name="Herman E.K."/>
            <person name="Lin Y.C."/>
            <person name="Napier J."/>
            <person name="Ogata H."/>
            <person name="Sarno A.F."/>
            <person name="Shmutz J."/>
            <person name="Schroeder D."/>
            <person name="de Vargas C."/>
            <person name="Verret F."/>
            <person name="von Dassow P."/>
            <person name="Valentin K."/>
            <person name="Van de Peer Y."/>
            <person name="Wheeler G."/>
            <person name="Dacks J.B."/>
            <person name="Delwiche C.F."/>
            <person name="Dyhrman S.T."/>
            <person name="Glockner G."/>
            <person name="John U."/>
            <person name="Richards T."/>
            <person name="Worden A.Z."/>
            <person name="Zhang X."/>
            <person name="Grigoriev I.V."/>
            <person name="Allen A.E."/>
            <person name="Bidle K."/>
            <person name="Borodovsky M."/>
            <person name="Bowler C."/>
            <person name="Brownlee C."/>
            <person name="Cock J.M."/>
            <person name="Elias M."/>
            <person name="Gladyshev V.N."/>
            <person name="Groth M."/>
            <person name="Guda C."/>
            <person name="Hadaegh A."/>
            <person name="Iglesias-Rodriguez M.D."/>
            <person name="Jenkins J."/>
            <person name="Jones B.M."/>
            <person name="Lawson T."/>
            <person name="Leese F."/>
            <person name="Lindquist E."/>
            <person name="Lobanov A."/>
            <person name="Lomsadze A."/>
            <person name="Malik S.B."/>
            <person name="Marsh M.E."/>
            <person name="Mackinder L."/>
            <person name="Mock T."/>
            <person name="Mueller-Roeber B."/>
            <person name="Pagarete A."/>
            <person name="Parker M."/>
            <person name="Probert I."/>
            <person name="Quesneville H."/>
            <person name="Raines C."/>
            <person name="Rensing S.A."/>
            <person name="Riano-Pachon D.M."/>
            <person name="Richier S."/>
            <person name="Rokitta S."/>
            <person name="Shiraiwa Y."/>
            <person name="Soanes D.M."/>
            <person name="van der Giezen M."/>
            <person name="Wahlund T.M."/>
            <person name="Williams B."/>
            <person name="Wilson W."/>
            <person name="Wolfe G."/>
            <person name="Wurch L.L."/>
        </authorList>
    </citation>
    <scope>NUCLEOTIDE SEQUENCE</scope>
</reference>
<organism evidence="2 3">
    <name type="scientific">Emiliania huxleyi (strain CCMP1516)</name>
    <dbReference type="NCBI Taxonomy" id="280463"/>
    <lineage>
        <taxon>Eukaryota</taxon>
        <taxon>Haptista</taxon>
        <taxon>Haptophyta</taxon>
        <taxon>Prymnesiophyceae</taxon>
        <taxon>Isochrysidales</taxon>
        <taxon>Noelaerhabdaceae</taxon>
        <taxon>Emiliania</taxon>
    </lineage>
</organism>
<dbReference type="RefSeq" id="XP_005786241.1">
    <property type="nucleotide sequence ID" value="XM_005786184.1"/>
</dbReference>
<evidence type="ECO:0000313" key="2">
    <source>
        <dbReference type="EnsemblProtists" id="EOD33812"/>
    </source>
</evidence>
<accession>A0A0D3KDH7</accession>
<dbReference type="KEGG" id="ehx:EMIHUDRAFT_420106"/>
<dbReference type="PANTHER" id="PTHR12373:SF0">
    <property type="entry name" value="ENHANCER OF RUDIMENTARY HOMOLOG"/>
    <property type="match status" value="1"/>
</dbReference>
<dbReference type="SUPFAM" id="SSF143875">
    <property type="entry name" value="ERH-like"/>
    <property type="match status" value="1"/>
</dbReference>
<evidence type="ECO:0000313" key="3">
    <source>
        <dbReference type="Proteomes" id="UP000013827"/>
    </source>
</evidence>
<dbReference type="STRING" id="2903.R1BYW2"/>
<dbReference type="Gene3D" id="3.30.2260.10">
    <property type="entry name" value="Enhancer of rudimentary"/>
    <property type="match status" value="1"/>
</dbReference>
<dbReference type="GeneID" id="17279083"/>
<proteinExistence type="inferred from homology"/>
<protein>
    <recommendedName>
        <fullName evidence="4">Enhancer of rudimentary homolog</fullName>
    </recommendedName>
</protein>
<dbReference type="PANTHER" id="PTHR12373">
    <property type="entry name" value="ENHANCER OF RUDIMENTARY ERH"/>
    <property type="match status" value="1"/>
</dbReference>
<dbReference type="eggNOG" id="KOG1766">
    <property type="taxonomic scope" value="Eukaryota"/>
</dbReference>
<dbReference type="EnsemblProtists" id="EOD33812">
    <property type="protein sequence ID" value="EOD33812"/>
    <property type="gene ID" value="EMIHUDRAFT_420106"/>
</dbReference>
<dbReference type="RefSeq" id="XP_005767857.1">
    <property type="nucleotide sequence ID" value="XM_005767800.1"/>
</dbReference>
<evidence type="ECO:0000256" key="1">
    <source>
        <dbReference type="ARBA" id="ARBA00007491"/>
    </source>
</evidence>
<dbReference type="GeneID" id="17261578"/>
<dbReference type="InterPro" id="IPR000781">
    <property type="entry name" value="ERH"/>
</dbReference>
<evidence type="ECO:0008006" key="4">
    <source>
        <dbReference type="Google" id="ProtNLM"/>
    </source>
</evidence>
<dbReference type="HOGENOM" id="CLU_125703_1_0_1"/>
<comment type="similarity">
    <text evidence="1">Belongs to the E(R) family.</text>
</comment>
<name>A0A0D3KDH7_EMIH1</name>
<dbReference type="Pfam" id="PF01133">
    <property type="entry name" value="ER"/>
    <property type="match status" value="1"/>
</dbReference>
<sequence length="107" mass="12274">MADESHTILLVQYNVQLGSRCYHDFEGRSLALDYLLGIYEKELKRLNPGSKSITYDIADVHGYLDQLSDVACLEFDSSLGAYVPRRKPWLKDQLIKHLQQQAEEDGE</sequence>
<dbReference type="InterPro" id="IPR035912">
    <property type="entry name" value="EHR_sf"/>
</dbReference>
<keyword evidence="3" id="KW-1185">Reference proteome</keyword>
<dbReference type="PaxDb" id="2903-EOD15428"/>
<reference evidence="2" key="2">
    <citation type="submission" date="2024-10" db="UniProtKB">
        <authorList>
            <consortium name="EnsemblProtists"/>
        </authorList>
    </citation>
    <scope>IDENTIFICATION</scope>
</reference>
<dbReference type="OMA" id="ESRTWSD"/>
<dbReference type="KEGG" id="ehx:EMIHUDRAFT_427667"/>
<dbReference type="AlphaFoldDB" id="A0A0D3KDH7"/>
<dbReference type="EnsemblProtists" id="EOD15428">
    <property type="protein sequence ID" value="EOD15428"/>
    <property type="gene ID" value="EMIHUDRAFT_427667"/>
</dbReference>